<organism evidence="2 3">
    <name type="scientific">Gaoshiqia sediminis</name>
    <dbReference type="NCBI Taxonomy" id="2986998"/>
    <lineage>
        <taxon>Bacteria</taxon>
        <taxon>Pseudomonadati</taxon>
        <taxon>Bacteroidota</taxon>
        <taxon>Bacteroidia</taxon>
        <taxon>Marinilabiliales</taxon>
        <taxon>Prolixibacteraceae</taxon>
        <taxon>Gaoshiqia</taxon>
    </lineage>
</organism>
<feature type="transmembrane region" description="Helical" evidence="1">
    <location>
        <begin position="144"/>
        <end position="169"/>
    </location>
</feature>
<dbReference type="RefSeq" id="WP_282591177.1">
    <property type="nucleotide sequence ID" value="NZ_JAPAAF010000007.1"/>
</dbReference>
<keyword evidence="1" id="KW-0472">Membrane</keyword>
<feature type="transmembrane region" description="Helical" evidence="1">
    <location>
        <begin position="13"/>
        <end position="35"/>
    </location>
</feature>
<reference evidence="2" key="1">
    <citation type="submission" date="2022-10" db="EMBL/GenBank/DDBJ databases">
        <title>Gaoshiqiia sediminis gen. nov., sp. nov., isolated from coastal sediment.</title>
        <authorList>
            <person name="Yu W.X."/>
            <person name="Mu D.S."/>
            <person name="Du J.Z."/>
            <person name="Liang Y.Q."/>
        </authorList>
    </citation>
    <scope>NUCLEOTIDE SEQUENCE</scope>
    <source>
        <strain evidence="2">A06</strain>
    </source>
</reference>
<keyword evidence="1" id="KW-0812">Transmembrane</keyword>
<evidence type="ECO:0000313" key="3">
    <source>
        <dbReference type="Proteomes" id="UP001163821"/>
    </source>
</evidence>
<gene>
    <name evidence="2" type="ORF">N2K84_07530</name>
</gene>
<keyword evidence="1" id="KW-1133">Transmembrane helix</keyword>
<dbReference type="Proteomes" id="UP001163821">
    <property type="component" value="Unassembled WGS sequence"/>
</dbReference>
<evidence type="ECO:0000313" key="2">
    <source>
        <dbReference type="EMBL" id="MCW0482572.1"/>
    </source>
</evidence>
<name>A0AA41Y7K3_9BACT</name>
<proteinExistence type="predicted"/>
<comment type="caution">
    <text evidence="2">The sequence shown here is derived from an EMBL/GenBank/DDBJ whole genome shotgun (WGS) entry which is preliminary data.</text>
</comment>
<sequence length="274" mass="30955">MNNSINLVKVLKVLFRAAFLLSIVVGGVVLLMDIFSTDRNIGSFYSNAHHSAGYPMPVIVKVDFPDSIISYKYPGGGGSITYGKGREIDVYMKELSDSLSMLPNVEKDVITNEARFYPEEARALQLGYSSLTTDGYLYFRSQNLFITFLMVLHTYLSLILFAVCFFQLWKIFASLERSFSFHVVIIKRLNWLGALLVLSELVKVAMHMIFRSYWGLARITTLNNGRFVSSGVDLSFNPNLDVNWLLILLGLSVFVLSALLKIGYNLEQENQLTI</sequence>
<dbReference type="AlphaFoldDB" id="A0AA41Y7K3"/>
<accession>A0AA41Y7K3</accession>
<evidence type="ECO:0000256" key="1">
    <source>
        <dbReference type="SAM" id="Phobius"/>
    </source>
</evidence>
<feature type="transmembrane region" description="Helical" evidence="1">
    <location>
        <begin position="244"/>
        <end position="264"/>
    </location>
</feature>
<feature type="transmembrane region" description="Helical" evidence="1">
    <location>
        <begin position="189"/>
        <end position="210"/>
    </location>
</feature>
<protein>
    <submittedName>
        <fullName evidence="2">DUF2975 domain-containing protein</fullName>
    </submittedName>
</protein>
<dbReference type="Pfam" id="PF11188">
    <property type="entry name" value="DUF2975"/>
    <property type="match status" value="1"/>
</dbReference>
<dbReference type="EMBL" id="JAPAAF010000007">
    <property type="protein sequence ID" value="MCW0482572.1"/>
    <property type="molecule type" value="Genomic_DNA"/>
</dbReference>
<dbReference type="InterPro" id="IPR021354">
    <property type="entry name" value="DUF2975"/>
</dbReference>
<keyword evidence="3" id="KW-1185">Reference proteome</keyword>